<dbReference type="EMBL" id="JABAIM010000001">
    <property type="protein sequence ID" value="NLR73756.1"/>
    <property type="molecule type" value="Genomic_DNA"/>
</dbReference>
<reference evidence="6 7" key="1">
    <citation type="submission" date="2020-04" db="EMBL/GenBank/DDBJ databases">
        <title>Draft genome of Leeia sp. IMCC25680.</title>
        <authorList>
            <person name="Song J."/>
            <person name="Cho J.-C."/>
        </authorList>
    </citation>
    <scope>NUCLEOTIDE SEQUENCE [LARGE SCALE GENOMIC DNA]</scope>
    <source>
        <strain evidence="6 7">IMCC25680</strain>
    </source>
</reference>
<dbReference type="Gene3D" id="1.10.10.10">
    <property type="entry name" value="Winged helix-like DNA-binding domain superfamily/Winged helix DNA-binding domain"/>
    <property type="match status" value="1"/>
</dbReference>
<dbReference type="GO" id="GO:0003700">
    <property type="term" value="F:DNA-binding transcription factor activity"/>
    <property type="evidence" value="ECO:0007669"/>
    <property type="project" value="InterPro"/>
</dbReference>
<dbReference type="PANTHER" id="PTHR30363:SF4">
    <property type="entry name" value="GLYCEROL-3-PHOSPHATE REGULON REPRESSOR"/>
    <property type="match status" value="1"/>
</dbReference>
<dbReference type="InterPro" id="IPR036390">
    <property type="entry name" value="WH_DNA-bd_sf"/>
</dbReference>
<dbReference type="SMART" id="SM00420">
    <property type="entry name" value="HTH_DEOR"/>
    <property type="match status" value="1"/>
</dbReference>
<feature type="domain" description="HTH deoR-type" evidence="5">
    <location>
        <begin position="2"/>
        <end position="57"/>
    </location>
</feature>
<dbReference type="PROSITE" id="PS51000">
    <property type="entry name" value="HTH_DEOR_2"/>
    <property type="match status" value="1"/>
</dbReference>
<gene>
    <name evidence="6" type="ORF">HF682_01095</name>
</gene>
<name>A0A847S7Z8_9NEIS</name>
<dbReference type="Pfam" id="PF08220">
    <property type="entry name" value="HTH_DeoR"/>
    <property type="match status" value="1"/>
</dbReference>
<dbReference type="PROSITE" id="PS00894">
    <property type="entry name" value="HTH_DEOR_1"/>
    <property type="match status" value="1"/>
</dbReference>
<dbReference type="InterPro" id="IPR001034">
    <property type="entry name" value="DeoR_HTH"/>
</dbReference>
<protein>
    <submittedName>
        <fullName evidence="6">DeoR/GlpR transcriptional regulator</fullName>
    </submittedName>
</protein>
<dbReference type="InterPro" id="IPR037171">
    <property type="entry name" value="NagB/RpiA_transferase-like"/>
</dbReference>
<dbReference type="GO" id="GO:0003677">
    <property type="term" value="F:DNA binding"/>
    <property type="evidence" value="ECO:0007669"/>
    <property type="project" value="UniProtKB-KW"/>
</dbReference>
<dbReference type="AlphaFoldDB" id="A0A847S7Z8"/>
<evidence type="ECO:0000256" key="4">
    <source>
        <dbReference type="ARBA" id="ARBA00023163"/>
    </source>
</evidence>
<dbReference type="SUPFAM" id="SSF100950">
    <property type="entry name" value="NagB/RpiA/CoA transferase-like"/>
    <property type="match status" value="1"/>
</dbReference>
<dbReference type="Proteomes" id="UP000587991">
    <property type="component" value="Unassembled WGS sequence"/>
</dbReference>
<organism evidence="6 7">
    <name type="scientific">Leeia aquatica</name>
    <dbReference type="NCBI Taxonomy" id="2725557"/>
    <lineage>
        <taxon>Bacteria</taxon>
        <taxon>Pseudomonadati</taxon>
        <taxon>Pseudomonadota</taxon>
        <taxon>Betaproteobacteria</taxon>
        <taxon>Neisseriales</taxon>
        <taxon>Leeiaceae</taxon>
        <taxon>Leeia</taxon>
    </lineage>
</organism>
<keyword evidence="1" id="KW-0678">Repressor</keyword>
<dbReference type="InterPro" id="IPR036388">
    <property type="entry name" value="WH-like_DNA-bd_sf"/>
</dbReference>
<dbReference type="SMART" id="SM01134">
    <property type="entry name" value="DeoRC"/>
    <property type="match status" value="1"/>
</dbReference>
<evidence type="ECO:0000313" key="7">
    <source>
        <dbReference type="Proteomes" id="UP000587991"/>
    </source>
</evidence>
<evidence type="ECO:0000256" key="2">
    <source>
        <dbReference type="ARBA" id="ARBA00023015"/>
    </source>
</evidence>
<keyword evidence="3" id="KW-0238">DNA-binding</keyword>
<evidence type="ECO:0000313" key="6">
    <source>
        <dbReference type="EMBL" id="NLR73756.1"/>
    </source>
</evidence>
<dbReference type="Gene3D" id="3.40.50.1360">
    <property type="match status" value="1"/>
</dbReference>
<dbReference type="InterPro" id="IPR014036">
    <property type="entry name" value="DeoR-like_C"/>
</dbReference>
<dbReference type="SUPFAM" id="SSF46785">
    <property type="entry name" value="Winged helix' DNA-binding domain"/>
    <property type="match status" value="1"/>
</dbReference>
<evidence type="ECO:0000259" key="5">
    <source>
        <dbReference type="PROSITE" id="PS51000"/>
    </source>
</evidence>
<dbReference type="Pfam" id="PF00455">
    <property type="entry name" value="DeoRC"/>
    <property type="match status" value="1"/>
</dbReference>
<dbReference type="InterPro" id="IPR018356">
    <property type="entry name" value="Tscrpt_reg_HTH_DeoR_CS"/>
</dbReference>
<accession>A0A847S7Z8</accession>
<comment type="caution">
    <text evidence="6">The sequence shown here is derived from an EMBL/GenBank/DDBJ whole genome shotgun (WGS) entry which is preliminary data.</text>
</comment>
<dbReference type="PRINTS" id="PR00037">
    <property type="entry name" value="HTHLACR"/>
</dbReference>
<dbReference type="PANTHER" id="PTHR30363">
    <property type="entry name" value="HTH-TYPE TRANSCRIPTIONAL REGULATOR SRLR-RELATED"/>
    <property type="match status" value="1"/>
</dbReference>
<evidence type="ECO:0000256" key="1">
    <source>
        <dbReference type="ARBA" id="ARBA00022491"/>
    </source>
</evidence>
<keyword evidence="4" id="KW-0804">Transcription</keyword>
<dbReference type="InterPro" id="IPR050313">
    <property type="entry name" value="Carb_Metab_HTH_regulators"/>
</dbReference>
<evidence type="ECO:0000256" key="3">
    <source>
        <dbReference type="ARBA" id="ARBA00023125"/>
    </source>
</evidence>
<proteinExistence type="predicted"/>
<keyword evidence="2" id="KW-0805">Transcription regulation</keyword>
<keyword evidence="7" id="KW-1185">Reference proteome</keyword>
<sequence>MLNPRQQQLLEQIRQHGFVSVEALAQHFSVTMQTIRRDINQLAEQNLLRRYHGGAGLPSSVENIAYNRRQVLNSDEKRSIATAVAAQVQDGQSLILNIGTTTEEVARALVQHRNLSVITNNLNVAATLADNPEHEVIVTGGVVRARDRGITGEATIDFLRQFKVDIGIIGVSSIENDGTLRDFDYREVKVAQTIIEQSRQVWLVADNSKFSREALVRLGHISQVDALFTDAPIPEALQAVIREAGTQVFITAQVGAATAP</sequence>